<protein>
    <submittedName>
        <fullName evidence="2">Uncharacterized protein</fullName>
    </submittedName>
</protein>
<feature type="region of interest" description="Disordered" evidence="1">
    <location>
        <begin position="449"/>
        <end position="501"/>
    </location>
</feature>
<dbReference type="EMBL" id="PQXH01000005">
    <property type="protein sequence ID" value="TGO19194.1"/>
    <property type="molecule type" value="Genomic_DNA"/>
</dbReference>
<evidence type="ECO:0000313" key="2">
    <source>
        <dbReference type="EMBL" id="TGO19194.1"/>
    </source>
</evidence>
<reference evidence="2 3" key="1">
    <citation type="submission" date="2017-12" db="EMBL/GenBank/DDBJ databases">
        <title>Comparative genomics of Botrytis spp.</title>
        <authorList>
            <person name="Valero-Jimenez C.A."/>
            <person name="Tapia P."/>
            <person name="Veloso J."/>
            <person name="Silva-Moreno E."/>
            <person name="Staats M."/>
            <person name="Valdes J.H."/>
            <person name="Van Kan J.A.L."/>
        </authorList>
    </citation>
    <scope>NUCLEOTIDE SEQUENCE [LARGE SCALE GENOMIC DNA]</scope>
    <source>
        <strain evidence="2 3">Bt9001</strain>
    </source>
</reference>
<dbReference type="Proteomes" id="UP000297777">
    <property type="component" value="Unassembled WGS sequence"/>
</dbReference>
<accession>A0A4Z1F3E9</accession>
<dbReference type="OrthoDB" id="3533053at2759"/>
<gene>
    <name evidence="2" type="ORF">BTUL_0005g00420</name>
</gene>
<proteinExistence type="predicted"/>
<comment type="caution">
    <text evidence="2">The sequence shown here is derived from an EMBL/GenBank/DDBJ whole genome shotgun (WGS) entry which is preliminary data.</text>
</comment>
<sequence>MSNDLSSSDPVFVSSKQCLRLRLLIAGRNPPTVPQRSAAIVSPDGRPQFALHLANAGHVGRLMTILKAVHFAYSNLPKARQLYVAIAVSGIGTGTTSARPSASEVDDLGYSSRPGGQILRCLVFKFKGKKLPYIIIEDISGDILETTNLRYVPFPTRVSMGPLNFDICTKGLALVAQTEEQSQAQHGGISDVYFIPFDQLPTPKKLKELIPIRMETIGITGSASVPVLSPSGLFLLAFLKRNDNSTERGETFIFKVSVKKTEGRSYNPQRISGSTEGIKFALNSVNLAWAGPSQSPPSRRLFYWVDSQMSIVEIVIPTRDKHNPLPCTWVVTDFDHGGSILDIDCLNKRRLQDDDPRVLMSRASANGSTDFLIYNADTGDRSIVHNEIGDNRGVGDDSDGVEDRTIEDRTIEDMIAEHIFINEDREEFINEDREETINTSNDIADRISEDREEVTNESNVPAEVIIENREESDHESENENDPLEPPFPALENRGGQADSPLRRHSSHILIIQWLEARRRRGLPELDL</sequence>
<feature type="compositionally biased region" description="Basic and acidic residues" evidence="1">
    <location>
        <begin position="466"/>
        <end position="477"/>
    </location>
</feature>
<evidence type="ECO:0000313" key="3">
    <source>
        <dbReference type="Proteomes" id="UP000297777"/>
    </source>
</evidence>
<organism evidence="2 3">
    <name type="scientific">Botrytis tulipae</name>
    <dbReference type="NCBI Taxonomy" id="87230"/>
    <lineage>
        <taxon>Eukaryota</taxon>
        <taxon>Fungi</taxon>
        <taxon>Dikarya</taxon>
        <taxon>Ascomycota</taxon>
        <taxon>Pezizomycotina</taxon>
        <taxon>Leotiomycetes</taxon>
        <taxon>Helotiales</taxon>
        <taxon>Sclerotiniaceae</taxon>
        <taxon>Botrytis</taxon>
    </lineage>
</organism>
<name>A0A4Z1F3E9_9HELO</name>
<keyword evidence="3" id="KW-1185">Reference proteome</keyword>
<dbReference type="AlphaFoldDB" id="A0A4Z1F3E9"/>
<evidence type="ECO:0000256" key="1">
    <source>
        <dbReference type="SAM" id="MobiDB-lite"/>
    </source>
</evidence>